<dbReference type="Pfam" id="PF01284">
    <property type="entry name" value="MARVEL"/>
    <property type="match status" value="1"/>
</dbReference>
<dbReference type="PANTHER" id="PTHR37451">
    <property type="entry name" value="MARVEL DOMAIN"/>
    <property type="match status" value="1"/>
</dbReference>
<reference evidence="7" key="1">
    <citation type="submission" date="2023-03" db="EMBL/GenBank/DDBJ databases">
        <title>Near-Complete genome sequence of Lipomyces tetrasporous NRRL Y-64009, an oleaginous yeast capable of growing on lignocellulosic hydrolysates.</title>
        <authorList>
            <consortium name="Lawrence Berkeley National Laboratory"/>
            <person name="Jagtap S.S."/>
            <person name="Liu J.-J."/>
            <person name="Walukiewicz H.E."/>
            <person name="Pangilinan J."/>
            <person name="Lipzen A."/>
            <person name="Ahrendt S."/>
            <person name="Koriabine M."/>
            <person name="Cobaugh K."/>
            <person name="Salamov A."/>
            <person name="Yoshinaga Y."/>
            <person name="Ng V."/>
            <person name="Daum C."/>
            <person name="Grigoriev I.V."/>
            <person name="Slininger P.J."/>
            <person name="Dien B.S."/>
            <person name="Jin Y.-S."/>
            <person name="Rao C.V."/>
        </authorList>
    </citation>
    <scope>NUCLEOTIDE SEQUENCE</scope>
    <source>
        <strain evidence="7">NRRL Y-64009</strain>
    </source>
</reference>
<name>A0AAD7QVH1_9ASCO</name>
<keyword evidence="8" id="KW-1185">Reference proteome</keyword>
<dbReference type="GO" id="GO:0016020">
    <property type="term" value="C:membrane"/>
    <property type="evidence" value="ECO:0007669"/>
    <property type="project" value="UniProtKB-SubCell"/>
</dbReference>
<dbReference type="RefSeq" id="XP_056043952.1">
    <property type="nucleotide sequence ID" value="XM_056183979.1"/>
</dbReference>
<keyword evidence="2 5" id="KW-0812">Transmembrane</keyword>
<dbReference type="PANTHER" id="PTHR37451:SF1">
    <property type="entry name" value="MARVEL DOMAIN-CONTAINING PROTEIN"/>
    <property type="match status" value="1"/>
</dbReference>
<dbReference type="InterPro" id="IPR008253">
    <property type="entry name" value="Marvel"/>
</dbReference>
<evidence type="ECO:0000256" key="2">
    <source>
        <dbReference type="ARBA" id="ARBA00022692"/>
    </source>
</evidence>
<evidence type="ECO:0000313" key="7">
    <source>
        <dbReference type="EMBL" id="KAJ8100502.1"/>
    </source>
</evidence>
<dbReference type="EMBL" id="JARPMG010000005">
    <property type="protein sequence ID" value="KAJ8100502.1"/>
    <property type="molecule type" value="Genomic_DNA"/>
</dbReference>
<feature type="domain" description="MARVEL" evidence="6">
    <location>
        <begin position="23"/>
        <end position="159"/>
    </location>
</feature>
<evidence type="ECO:0000313" key="8">
    <source>
        <dbReference type="Proteomes" id="UP001217417"/>
    </source>
</evidence>
<sequence>MAGGSSRLSGCAGAFGRIPVIFSLRIGQTLLDVILFGLAGWLVSNYYQAVFGFTIFLCIATLLDILYQVITPQLLKRLHNKTAVLVLEGLVTLWWFCAFVSSTALYFGPLRCNGQFPDGIDEENPPEGAKTCSTINSYQKAVIWFALIQWCVFIVSLVLVVRVFIEYRRDAAIVDSAAVPGVPDGTRFARDEDDNPFSATDYDSRVDGGAGYTYQGTTTNGAKYGEQYEMTDYASPYDEGSYEARTRPYSGV</sequence>
<dbReference type="Proteomes" id="UP001217417">
    <property type="component" value="Unassembled WGS sequence"/>
</dbReference>
<dbReference type="GeneID" id="80879145"/>
<comment type="subcellular location">
    <subcellularLocation>
        <location evidence="1">Membrane</location>
        <topology evidence="1">Multi-pass membrane protein</topology>
    </subcellularLocation>
</comment>
<feature type="transmembrane region" description="Helical" evidence="5">
    <location>
        <begin position="143"/>
        <end position="165"/>
    </location>
</feature>
<keyword evidence="4 5" id="KW-0472">Membrane</keyword>
<accession>A0AAD7QVH1</accession>
<evidence type="ECO:0000256" key="5">
    <source>
        <dbReference type="SAM" id="Phobius"/>
    </source>
</evidence>
<comment type="caution">
    <text evidence="7">The sequence shown here is derived from an EMBL/GenBank/DDBJ whole genome shotgun (WGS) entry which is preliminary data.</text>
</comment>
<gene>
    <name evidence="7" type="ORF">POJ06DRAFT_105789</name>
</gene>
<protein>
    <recommendedName>
        <fullName evidence="6">MARVEL domain-containing protein</fullName>
    </recommendedName>
</protein>
<feature type="transmembrane region" description="Helical" evidence="5">
    <location>
        <begin position="49"/>
        <end position="70"/>
    </location>
</feature>
<feature type="transmembrane region" description="Helical" evidence="5">
    <location>
        <begin position="20"/>
        <end position="43"/>
    </location>
</feature>
<proteinExistence type="predicted"/>
<keyword evidence="3 5" id="KW-1133">Transmembrane helix</keyword>
<dbReference type="AlphaFoldDB" id="A0AAD7QVH1"/>
<evidence type="ECO:0000256" key="3">
    <source>
        <dbReference type="ARBA" id="ARBA00022989"/>
    </source>
</evidence>
<organism evidence="7 8">
    <name type="scientific">Lipomyces tetrasporus</name>
    <dbReference type="NCBI Taxonomy" id="54092"/>
    <lineage>
        <taxon>Eukaryota</taxon>
        <taxon>Fungi</taxon>
        <taxon>Dikarya</taxon>
        <taxon>Ascomycota</taxon>
        <taxon>Saccharomycotina</taxon>
        <taxon>Lipomycetes</taxon>
        <taxon>Lipomycetales</taxon>
        <taxon>Lipomycetaceae</taxon>
        <taxon>Lipomyces</taxon>
    </lineage>
</organism>
<evidence type="ECO:0000256" key="1">
    <source>
        <dbReference type="ARBA" id="ARBA00004141"/>
    </source>
</evidence>
<feature type="transmembrane region" description="Helical" evidence="5">
    <location>
        <begin position="82"/>
        <end position="107"/>
    </location>
</feature>
<evidence type="ECO:0000256" key="4">
    <source>
        <dbReference type="ARBA" id="ARBA00023136"/>
    </source>
</evidence>
<evidence type="ECO:0000259" key="6">
    <source>
        <dbReference type="Pfam" id="PF01284"/>
    </source>
</evidence>